<keyword evidence="2" id="KW-0732">Signal</keyword>
<gene>
    <name evidence="3" type="ORF">LNQ82_04560</name>
</gene>
<dbReference type="AlphaFoldDB" id="A0AAE9L025"/>
<dbReference type="InterPro" id="IPR008020">
    <property type="entry name" value="G8P"/>
</dbReference>
<feature type="transmembrane region" description="Helical" evidence="1">
    <location>
        <begin position="50"/>
        <end position="71"/>
    </location>
</feature>
<feature type="chain" id="PRO_5042197762" evidence="2">
    <location>
        <begin position="35"/>
        <end position="76"/>
    </location>
</feature>
<proteinExistence type="predicted"/>
<reference evidence="3" key="1">
    <citation type="submission" date="2022-05" db="EMBL/GenBank/DDBJ databases">
        <title>Alysiella filiformis genome sequencing.</title>
        <authorList>
            <person name="Viehboeck T."/>
        </authorList>
    </citation>
    <scope>NUCLEOTIDE SEQUENCE</scope>
    <source>
        <strain evidence="3">DSM 2580</strain>
    </source>
</reference>
<accession>A0AAE9L025</accession>
<evidence type="ECO:0000313" key="4">
    <source>
        <dbReference type="Proteomes" id="UP001056819"/>
    </source>
</evidence>
<feature type="signal peptide" evidence="2">
    <location>
        <begin position="1"/>
        <end position="34"/>
    </location>
</feature>
<organism evidence="3 4">
    <name type="scientific">Conchiformibius steedae DSM 2580</name>
    <dbReference type="NCBI Taxonomy" id="1121352"/>
    <lineage>
        <taxon>Bacteria</taxon>
        <taxon>Pseudomonadati</taxon>
        <taxon>Pseudomonadota</taxon>
        <taxon>Betaproteobacteria</taxon>
        <taxon>Neisseriales</taxon>
        <taxon>Neisseriaceae</taxon>
        <taxon>Conchiformibius</taxon>
    </lineage>
</organism>
<dbReference type="EMBL" id="CP097501">
    <property type="protein sequence ID" value="URD68423.1"/>
    <property type="molecule type" value="Genomic_DNA"/>
</dbReference>
<dbReference type="Pfam" id="PF05356">
    <property type="entry name" value="Phage_Coat_B"/>
    <property type="match status" value="1"/>
</dbReference>
<keyword evidence="1" id="KW-0472">Membrane</keyword>
<keyword evidence="1" id="KW-1133">Transmembrane helix</keyword>
<evidence type="ECO:0000256" key="1">
    <source>
        <dbReference type="SAM" id="Phobius"/>
    </source>
</evidence>
<dbReference type="RefSeq" id="WP_027022338.1">
    <property type="nucleotide sequence ID" value="NZ_CP097501.1"/>
</dbReference>
<dbReference type="Proteomes" id="UP001056819">
    <property type="component" value="Chromosome"/>
</dbReference>
<evidence type="ECO:0000256" key="2">
    <source>
        <dbReference type="SAM" id="SignalP"/>
    </source>
</evidence>
<name>A0AAE9L025_9NEIS</name>
<evidence type="ECO:0000313" key="3">
    <source>
        <dbReference type="EMBL" id="URD68423.1"/>
    </source>
</evidence>
<keyword evidence="1" id="KW-0812">Transmembrane</keyword>
<protein>
    <submittedName>
        <fullName evidence="3">Major capsid protein</fullName>
    </submittedName>
</protein>
<sequence>MKIMNIAKKYAPRMNQAKLAVGGGLIMLAAAAQAEVPQEVTQALGTAKTDALQVGGMVLGIIVAIFALMMMRRVLR</sequence>